<evidence type="ECO:0000313" key="1">
    <source>
        <dbReference type="EMBL" id="EFE66923.2"/>
    </source>
</evidence>
<reference evidence="2" key="1">
    <citation type="submission" date="2008-12" db="EMBL/GenBank/DDBJ databases">
        <title>Annotation of Streptomyces ghanaensis ATCC 14672.</title>
        <authorList>
            <consortium name="The Broad Institute Genome Sequencing Platform"/>
            <consortium name="Broad Institute Microbial Sequencing Center"/>
            <person name="Fischbach M."/>
            <person name="Ward D."/>
            <person name="Young S."/>
            <person name="Kodira C.D."/>
            <person name="Zeng Q."/>
            <person name="Koehrsen M."/>
            <person name="Godfrey P."/>
            <person name="Alvarado L."/>
            <person name="Berlin A.M."/>
            <person name="Borenstein D."/>
            <person name="Chen Z."/>
            <person name="Engels R."/>
            <person name="Freedman E."/>
            <person name="Gellesch M."/>
            <person name="Goldberg J."/>
            <person name="Griggs A."/>
            <person name="Gujja S."/>
            <person name="Heiman D.I."/>
            <person name="Hepburn T.A."/>
            <person name="Howarth C."/>
            <person name="Jen D."/>
            <person name="Larson L."/>
            <person name="Lewis B."/>
            <person name="Mehta T."/>
            <person name="Park D."/>
            <person name="Pearson M."/>
            <person name="Roberts A."/>
            <person name="Saif S."/>
            <person name="Shea T.D."/>
            <person name="Shenoy N."/>
            <person name="Sisk P."/>
            <person name="Stolte C."/>
            <person name="Sykes S.N."/>
            <person name="Walk T."/>
            <person name="White J."/>
            <person name="Yandava C."/>
            <person name="Straight P."/>
            <person name="Clardy J."/>
            <person name="Hung D."/>
            <person name="Kolter R."/>
            <person name="Mekalanos J."/>
            <person name="Walker S."/>
            <person name="Walsh C.T."/>
            <person name="Wieland B.L.C."/>
            <person name="Ilzarbe M."/>
            <person name="Galagan J."/>
            <person name="Nusbaum C."/>
            <person name="Birren B."/>
        </authorList>
    </citation>
    <scope>NUCLEOTIDE SEQUENCE [LARGE SCALE GENOMIC DNA]</scope>
    <source>
        <strain evidence="2">ATCC 14672 / DSM 40746 / JCM 4963 / KCTC 9882 / NRRL B-12104 / FH 1290</strain>
    </source>
</reference>
<organism evidence="1 2">
    <name type="scientific">Streptomyces viridosporus (strain ATCC 14672 / DSM 40746 / JCM 4963 / KCTC 9882 / NRRL B-12104 / FH 1290)</name>
    <name type="common">Streptomyces ghanaensis</name>
    <dbReference type="NCBI Taxonomy" id="566461"/>
    <lineage>
        <taxon>Bacteria</taxon>
        <taxon>Bacillati</taxon>
        <taxon>Actinomycetota</taxon>
        <taxon>Actinomycetes</taxon>
        <taxon>Kitasatosporales</taxon>
        <taxon>Streptomycetaceae</taxon>
        <taxon>Streptomyces</taxon>
    </lineage>
</organism>
<proteinExistence type="predicted"/>
<evidence type="ECO:0000313" key="2">
    <source>
        <dbReference type="Proteomes" id="UP000003824"/>
    </source>
</evidence>
<dbReference type="Proteomes" id="UP000003824">
    <property type="component" value="Unassembled WGS sequence"/>
</dbReference>
<name>D5ZVV0_STRV1</name>
<sequence length="67" mass="7518">MLISVYRNDRFHRPSMVPRARFPAAGGAGKQKNLSRVREVCARVEDDGVRPYGVVRAVTADRRACCQ</sequence>
<accession>D5ZVV0</accession>
<protein>
    <submittedName>
        <fullName evidence="1">Predicted protein</fullName>
    </submittedName>
</protein>
<gene>
    <name evidence="1" type="ORF">SSFG_02171</name>
</gene>
<dbReference type="AlphaFoldDB" id="D5ZVV0"/>
<dbReference type="EMBL" id="DS999641">
    <property type="protein sequence ID" value="EFE66923.2"/>
    <property type="molecule type" value="Genomic_DNA"/>
</dbReference>